<evidence type="ECO:0000313" key="1">
    <source>
        <dbReference type="EMBL" id="BDR55273.1"/>
    </source>
</evidence>
<keyword evidence="2" id="KW-1185">Reference proteome</keyword>
<gene>
    <name evidence="1" type="ORF">KIMH_13840</name>
</gene>
<dbReference type="EMBL" id="AP026800">
    <property type="protein sequence ID" value="BDR55273.1"/>
    <property type="molecule type" value="Genomic_DNA"/>
</dbReference>
<dbReference type="Proteomes" id="UP001321748">
    <property type="component" value="Chromosome"/>
</dbReference>
<evidence type="ECO:0000313" key="2">
    <source>
        <dbReference type="Proteomes" id="UP001321748"/>
    </source>
</evidence>
<accession>A0ABN6SJK4</accession>
<protein>
    <submittedName>
        <fullName evidence="1">Uncharacterized protein</fullName>
    </submittedName>
</protein>
<name>A0ABN6SJK4_9BIFI</name>
<reference evidence="1 2" key="1">
    <citation type="journal article" date="2023" name="Microbiol. Spectr.">
        <title>Symbiosis of Carpenter Bees with Uncharacterized Lactic Acid Bacteria Showing NAD Auxotrophy.</title>
        <authorList>
            <person name="Kawasaki S."/>
            <person name="Ozawa K."/>
            <person name="Mori T."/>
            <person name="Yamamoto A."/>
            <person name="Ito M."/>
            <person name="Ohkuma M."/>
            <person name="Sakamoto M."/>
            <person name="Matsutani M."/>
        </authorList>
    </citation>
    <scope>NUCLEOTIDE SEQUENCE [LARGE SCALE GENOMIC DNA]</scope>
    <source>
        <strain evidence="1 2">KimH</strain>
    </source>
</reference>
<proteinExistence type="predicted"/>
<organism evidence="1 2">
    <name type="scientific">Bombiscardovia apis</name>
    <dbReference type="NCBI Taxonomy" id="2932182"/>
    <lineage>
        <taxon>Bacteria</taxon>
        <taxon>Bacillati</taxon>
        <taxon>Actinomycetota</taxon>
        <taxon>Actinomycetes</taxon>
        <taxon>Bifidobacteriales</taxon>
        <taxon>Bifidobacteriaceae</taxon>
        <taxon>Bombiscardovia</taxon>
    </lineage>
</organism>
<dbReference type="RefSeq" id="WP_317642772.1">
    <property type="nucleotide sequence ID" value="NZ_AP026800.1"/>
</dbReference>
<sequence length="69" mass="7540">MHNLNDEDSPDDGLVSLAPEQTRAFFDNIVEEELQARVSGLDRDMQEAEASPVHYAGGAQAMKDVLHSA</sequence>